<feature type="chain" id="PRO_5046936578" description="Lipoprotein" evidence="2">
    <location>
        <begin position="28"/>
        <end position="69"/>
    </location>
</feature>
<gene>
    <name evidence="3" type="ORF">J2I46_20150</name>
</gene>
<dbReference type="Proteomes" id="UP000664628">
    <property type="component" value="Unassembled WGS sequence"/>
</dbReference>
<keyword evidence="4" id="KW-1185">Reference proteome</keyword>
<keyword evidence="2" id="KW-0732">Signal</keyword>
<protein>
    <recommendedName>
        <fullName evidence="5">Lipoprotein</fullName>
    </recommendedName>
</protein>
<evidence type="ECO:0008006" key="5">
    <source>
        <dbReference type="Google" id="ProtNLM"/>
    </source>
</evidence>
<feature type="compositionally biased region" description="Basic and acidic residues" evidence="1">
    <location>
        <begin position="37"/>
        <end position="60"/>
    </location>
</feature>
<name>A0ABS3JLN3_9BACT</name>
<reference evidence="3 4" key="1">
    <citation type="submission" date="2021-03" db="EMBL/GenBank/DDBJ databases">
        <title>Fibrella sp. HMF5405 genome sequencing and assembly.</title>
        <authorList>
            <person name="Kang H."/>
            <person name="Kim H."/>
            <person name="Bae S."/>
            <person name="Joh K."/>
        </authorList>
    </citation>
    <scope>NUCLEOTIDE SEQUENCE [LARGE SCALE GENOMIC DNA]</scope>
    <source>
        <strain evidence="3 4">HMF5405</strain>
    </source>
</reference>
<evidence type="ECO:0000256" key="1">
    <source>
        <dbReference type="SAM" id="MobiDB-lite"/>
    </source>
</evidence>
<proteinExistence type="predicted"/>
<comment type="caution">
    <text evidence="3">The sequence shown here is derived from an EMBL/GenBank/DDBJ whole genome shotgun (WGS) entry which is preliminary data.</text>
</comment>
<dbReference type="RefSeq" id="WP_207330857.1">
    <property type="nucleotide sequence ID" value="NZ_JAFMYW010000006.1"/>
</dbReference>
<sequence length="69" mass="7543">MRQIMRWVAPCRSAGVCLVVATLLYLAGCQTNPGVEPAERTRKDSTSVRLMDDELPEPPKKPNGPGCCQ</sequence>
<feature type="signal peptide" evidence="2">
    <location>
        <begin position="1"/>
        <end position="27"/>
    </location>
</feature>
<evidence type="ECO:0000313" key="3">
    <source>
        <dbReference type="EMBL" id="MBO0950915.1"/>
    </source>
</evidence>
<accession>A0ABS3JLN3</accession>
<evidence type="ECO:0000256" key="2">
    <source>
        <dbReference type="SAM" id="SignalP"/>
    </source>
</evidence>
<evidence type="ECO:0000313" key="4">
    <source>
        <dbReference type="Proteomes" id="UP000664628"/>
    </source>
</evidence>
<dbReference type="EMBL" id="JAFMYW010000006">
    <property type="protein sequence ID" value="MBO0950915.1"/>
    <property type="molecule type" value="Genomic_DNA"/>
</dbReference>
<organism evidence="3 4">
    <name type="scientific">Fibrella forsythiae</name>
    <dbReference type="NCBI Taxonomy" id="2817061"/>
    <lineage>
        <taxon>Bacteria</taxon>
        <taxon>Pseudomonadati</taxon>
        <taxon>Bacteroidota</taxon>
        <taxon>Cytophagia</taxon>
        <taxon>Cytophagales</taxon>
        <taxon>Spirosomataceae</taxon>
        <taxon>Fibrella</taxon>
    </lineage>
</organism>
<feature type="region of interest" description="Disordered" evidence="1">
    <location>
        <begin position="34"/>
        <end position="69"/>
    </location>
</feature>